<keyword evidence="2" id="KW-1185">Reference proteome</keyword>
<reference evidence="1 2" key="1">
    <citation type="journal article" date="2015" name="PeerJ">
        <title>First genomic representation of candidate bacterial phylum KSB3 points to enhanced environmental sensing as a trigger of wastewater bulking.</title>
        <authorList>
            <person name="Sekiguchi Y."/>
            <person name="Ohashi A."/>
            <person name="Parks D.H."/>
            <person name="Yamauchi T."/>
            <person name="Tyson G.W."/>
            <person name="Hugenholtz P."/>
        </authorList>
    </citation>
    <scope>NUCLEOTIDE SEQUENCE [LARGE SCALE GENOMIC DNA]</scope>
</reference>
<gene>
    <name evidence="1" type="ORF">U14_03081</name>
</gene>
<protein>
    <recommendedName>
        <fullName evidence="3">DinB-like domain-containing protein</fullName>
    </recommendedName>
</protein>
<proteinExistence type="predicted"/>
<evidence type="ECO:0000313" key="2">
    <source>
        <dbReference type="Proteomes" id="UP000030700"/>
    </source>
</evidence>
<dbReference type="EMBL" id="DF820457">
    <property type="protein sequence ID" value="GAK51835.1"/>
    <property type="molecule type" value="Genomic_DNA"/>
</dbReference>
<dbReference type="SUPFAM" id="SSF109854">
    <property type="entry name" value="DinB/YfiT-like putative metalloenzymes"/>
    <property type="match status" value="1"/>
</dbReference>
<dbReference type="STRING" id="1499966.U14_03081"/>
<dbReference type="InterPro" id="IPR011466">
    <property type="entry name" value="DUF1572"/>
</dbReference>
<dbReference type="HOGENOM" id="CLU_129824_0_0_0"/>
<accession>A0A081BN69</accession>
<dbReference type="Proteomes" id="UP000030700">
    <property type="component" value="Unassembled WGS sequence"/>
</dbReference>
<evidence type="ECO:0000313" key="1">
    <source>
        <dbReference type="EMBL" id="GAK51835.1"/>
    </source>
</evidence>
<sequence length="169" mass="19340">MTNAEQEFLQETDARFERACNSVEHCLNQLDDEQIWMRLTPHVNSIGIILQHLCGNLRQWIVAGIGGAEDVRQRAQEFEEREHFSNAEMLANFKAAIAECRAILQRLTSEELTAPRRIQGFDRNVLNAMYGTLIHLNLHVGQILFITHLILGEKYVLTWTPQTKEQGAA</sequence>
<name>A0A081BN69_9BACT</name>
<dbReference type="Gene3D" id="1.20.120.450">
    <property type="entry name" value="dinb family like domain"/>
    <property type="match status" value="1"/>
</dbReference>
<dbReference type="AlphaFoldDB" id="A0A081BN69"/>
<dbReference type="Pfam" id="PF07609">
    <property type="entry name" value="DUF1572"/>
    <property type="match status" value="1"/>
</dbReference>
<organism evidence="1 2">
    <name type="scientific">Candidatus Moduliflexus flocculans</name>
    <dbReference type="NCBI Taxonomy" id="1499966"/>
    <lineage>
        <taxon>Bacteria</taxon>
        <taxon>Candidatus Moduliflexota</taxon>
        <taxon>Candidatus Moduliflexia</taxon>
        <taxon>Candidatus Moduliflexales</taxon>
        <taxon>Candidatus Moduliflexaceae</taxon>
    </lineage>
</organism>
<dbReference type="InterPro" id="IPR034660">
    <property type="entry name" value="DinB/YfiT-like"/>
</dbReference>
<evidence type="ECO:0008006" key="3">
    <source>
        <dbReference type="Google" id="ProtNLM"/>
    </source>
</evidence>